<dbReference type="GO" id="GO:0016853">
    <property type="term" value="F:isomerase activity"/>
    <property type="evidence" value="ECO:0007669"/>
    <property type="project" value="UniProtKB-KW"/>
</dbReference>
<name>A0AAD8AN87_BIOPF</name>
<dbReference type="SUPFAM" id="SSF54631">
    <property type="entry name" value="CBS-domain pair"/>
    <property type="match status" value="1"/>
</dbReference>
<reference evidence="3" key="1">
    <citation type="journal article" date="2023" name="PLoS Negl. Trop. Dis.">
        <title>A genome sequence for Biomphalaria pfeifferi, the major vector snail for the human-infecting parasite Schistosoma mansoni.</title>
        <authorList>
            <person name="Bu L."/>
            <person name="Lu L."/>
            <person name="Laidemitt M.R."/>
            <person name="Zhang S.M."/>
            <person name="Mutuku M."/>
            <person name="Mkoji G."/>
            <person name="Steinauer M."/>
            <person name="Loker E.S."/>
        </authorList>
    </citation>
    <scope>NUCLEOTIDE SEQUENCE</scope>
    <source>
        <strain evidence="3">KasaAsao</strain>
    </source>
</reference>
<dbReference type="InterPro" id="IPR046342">
    <property type="entry name" value="CBS_dom_sf"/>
</dbReference>
<proteinExistence type="predicted"/>
<keyword evidence="1" id="KW-0129">CBS domain</keyword>
<dbReference type="InterPro" id="IPR050986">
    <property type="entry name" value="GutQ/KpsF_isomerases"/>
</dbReference>
<evidence type="ECO:0000256" key="1">
    <source>
        <dbReference type="PROSITE-ProRule" id="PRU00703"/>
    </source>
</evidence>
<evidence type="ECO:0000313" key="4">
    <source>
        <dbReference type="Proteomes" id="UP001233172"/>
    </source>
</evidence>
<evidence type="ECO:0000313" key="3">
    <source>
        <dbReference type="EMBL" id="KAK0039417.1"/>
    </source>
</evidence>
<dbReference type="InterPro" id="IPR000644">
    <property type="entry name" value="CBS_dom"/>
</dbReference>
<dbReference type="EMBL" id="JASAOG010000449">
    <property type="protein sequence ID" value="KAK0039417.1"/>
    <property type="molecule type" value="Genomic_DNA"/>
</dbReference>
<dbReference type="Gene3D" id="3.10.580.10">
    <property type="entry name" value="CBS-domain"/>
    <property type="match status" value="1"/>
</dbReference>
<evidence type="ECO:0000259" key="2">
    <source>
        <dbReference type="PROSITE" id="PS51371"/>
    </source>
</evidence>
<dbReference type="SMART" id="SM00116">
    <property type="entry name" value="CBS"/>
    <property type="match status" value="2"/>
</dbReference>
<protein>
    <submittedName>
        <fullName evidence="3">KpsF/GutQ family sugar-phosphate isomerase</fullName>
    </submittedName>
</protein>
<reference evidence="3" key="2">
    <citation type="submission" date="2023-04" db="EMBL/GenBank/DDBJ databases">
        <authorList>
            <person name="Bu L."/>
            <person name="Lu L."/>
            <person name="Laidemitt M.R."/>
            <person name="Zhang S.M."/>
            <person name="Mutuku M."/>
            <person name="Mkoji G."/>
            <person name="Steinauer M."/>
            <person name="Loker E.S."/>
        </authorList>
    </citation>
    <scope>NUCLEOTIDE SEQUENCE</scope>
    <source>
        <strain evidence="3">KasaAsao</strain>
        <tissue evidence="3">Whole Snail</tissue>
    </source>
</reference>
<keyword evidence="3" id="KW-0413">Isomerase</keyword>
<dbReference type="PROSITE" id="PS51371">
    <property type="entry name" value="CBS"/>
    <property type="match status" value="2"/>
</dbReference>
<sequence>MHESPNVSPDANWLEVVKAISKFALGAVNVVDNNAQLIGIVTDGDLRRTIEKTSPENFSDLNAETMMTRSPITANPEMLAFDALQLMENRTSQISVLPVVADEKCVGLLRLHDIVRIGL</sequence>
<gene>
    <name evidence="3" type="ORF">Bpfe_031170</name>
</gene>
<dbReference type="Proteomes" id="UP001233172">
    <property type="component" value="Unassembled WGS sequence"/>
</dbReference>
<keyword evidence="4" id="KW-1185">Reference proteome</keyword>
<dbReference type="Pfam" id="PF00571">
    <property type="entry name" value="CBS"/>
    <property type="match status" value="2"/>
</dbReference>
<dbReference type="CDD" id="cd04604">
    <property type="entry name" value="CBS_pair_SIS_assoc"/>
    <property type="match status" value="1"/>
</dbReference>
<comment type="caution">
    <text evidence="3">The sequence shown here is derived from an EMBL/GenBank/DDBJ whole genome shotgun (WGS) entry which is preliminary data.</text>
</comment>
<dbReference type="PANTHER" id="PTHR42745">
    <property type="match status" value="1"/>
</dbReference>
<dbReference type="PANTHER" id="PTHR42745:SF1">
    <property type="entry name" value="ARABINOSE 5-PHOSPHATE ISOMERASE KDSD"/>
    <property type="match status" value="1"/>
</dbReference>
<accession>A0AAD8AN87</accession>
<feature type="domain" description="CBS" evidence="2">
    <location>
        <begin position="67"/>
        <end position="119"/>
    </location>
</feature>
<organism evidence="3 4">
    <name type="scientific">Biomphalaria pfeifferi</name>
    <name type="common">Bloodfluke planorb</name>
    <name type="synonym">Freshwater snail</name>
    <dbReference type="NCBI Taxonomy" id="112525"/>
    <lineage>
        <taxon>Eukaryota</taxon>
        <taxon>Metazoa</taxon>
        <taxon>Spiralia</taxon>
        <taxon>Lophotrochozoa</taxon>
        <taxon>Mollusca</taxon>
        <taxon>Gastropoda</taxon>
        <taxon>Heterobranchia</taxon>
        <taxon>Euthyneura</taxon>
        <taxon>Panpulmonata</taxon>
        <taxon>Hygrophila</taxon>
        <taxon>Lymnaeoidea</taxon>
        <taxon>Planorbidae</taxon>
        <taxon>Biomphalaria</taxon>
    </lineage>
</organism>
<feature type="domain" description="CBS" evidence="2">
    <location>
        <begin position="1"/>
        <end position="56"/>
    </location>
</feature>
<dbReference type="AlphaFoldDB" id="A0AAD8AN87"/>